<dbReference type="AlphaFoldDB" id="A0A101PVK1"/>
<name>A0A101PVK1_STRCK</name>
<sequence length="273" mass="29568">MTDASVDRMNRFRTEAASRGLPTEEVEEWIRVASPAVYLAEGGDGPLVARVGGDPLLPHGAPRPSEPFVASVDLAALPPGATGLPLPADGHLLLFSGTDVHGIGGQVSDAVLYVPAGTPAAPSPLGHSWREPYRPRELRTVWHQPSAQMPESFALDRWGEFPEDEQFELADELADAWADVGGYRPSWALQIGGHPVSPQNDPVHYARGPEEAGPTEQGGTVHGAGADDWVLLATWRCGDDVTELDSGVAHWVVRRRDVADRRFDRVHRYVEMA</sequence>
<evidence type="ECO:0000313" key="1">
    <source>
        <dbReference type="EMBL" id="KUN18456.1"/>
    </source>
</evidence>
<dbReference type="InterPro" id="IPR015315">
    <property type="entry name" value="DUF1963"/>
</dbReference>
<comment type="caution">
    <text evidence="1">The sequence shown here is derived from an EMBL/GenBank/DDBJ whole genome shotgun (WGS) entry which is preliminary data.</text>
</comment>
<accession>A0A101PVK1</accession>
<keyword evidence="2" id="KW-1185">Reference proteome</keyword>
<dbReference type="SUPFAM" id="SSF103032">
    <property type="entry name" value="Hypothetical protein YwqG"/>
    <property type="match status" value="1"/>
</dbReference>
<evidence type="ECO:0008006" key="3">
    <source>
        <dbReference type="Google" id="ProtNLM"/>
    </source>
</evidence>
<evidence type="ECO:0000313" key="2">
    <source>
        <dbReference type="Proteomes" id="UP000053398"/>
    </source>
</evidence>
<dbReference type="EMBL" id="LMWP01000043">
    <property type="protein sequence ID" value="KUN18456.1"/>
    <property type="molecule type" value="Genomic_DNA"/>
</dbReference>
<dbReference type="Gene3D" id="2.30.320.10">
    <property type="entry name" value="YwqG-like"/>
    <property type="match status" value="1"/>
</dbReference>
<dbReference type="RefSeq" id="WP_059265766.1">
    <property type="nucleotide sequence ID" value="NZ_KQ948366.1"/>
</dbReference>
<organism evidence="1 2">
    <name type="scientific">Streptomyces corchorusii</name>
    <name type="common">Streptomyces chibaensis</name>
    <dbReference type="NCBI Taxonomy" id="1903"/>
    <lineage>
        <taxon>Bacteria</taxon>
        <taxon>Bacillati</taxon>
        <taxon>Actinomycetota</taxon>
        <taxon>Actinomycetes</taxon>
        <taxon>Kitasatosporales</taxon>
        <taxon>Streptomycetaceae</taxon>
        <taxon>Streptomyces</taxon>
    </lineage>
</organism>
<gene>
    <name evidence="1" type="ORF">AQJ11_33960</name>
</gene>
<protein>
    <recommendedName>
        <fullName evidence="3">DUF1963 domain-containing protein</fullName>
    </recommendedName>
</protein>
<dbReference type="InterPro" id="IPR035948">
    <property type="entry name" value="YwqG-like_sf"/>
</dbReference>
<dbReference type="Proteomes" id="UP000053398">
    <property type="component" value="Unassembled WGS sequence"/>
</dbReference>
<proteinExistence type="predicted"/>
<dbReference type="Pfam" id="PF09234">
    <property type="entry name" value="DUF1963"/>
    <property type="match status" value="1"/>
</dbReference>
<reference evidence="1 2" key="1">
    <citation type="submission" date="2015-10" db="EMBL/GenBank/DDBJ databases">
        <title>Draft genome sequence of Streptomyces corchorusii DSM 40340, type strain for the species Streptomyces corchorusii.</title>
        <authorList>
            <person name="Ruckert C."/>
            <person name="Winkler A."/>
            <person name="Kalinowski J."/>
            <person name="Kampfer P."/>
            <person name="Glaeser S."/>
        </authorList>
    </citation>
    <scope>NUCLEOTIDE SEQUENCE [LARGE SCALE GENOMIC DNA]</scope>
    <source>
        <strain evidence="1 2">DSM 40340</strain>
    </source>
</reference>